<keyword evidence="3" id="KW-0597">Phosphoprotein</keyword>
<dbReference type="SUPFAM" id="SSF47336">
    <property type="entry name" value="ACP-like"/>
    <property type="match status" value="1"/>
</dbReference>
<organism evidence="5 6">
    <name type="scientific">Loktanella salsilacus</name>
    <dbReference type="NCBI Taxonomy" id="195913"/>
    <lineage>
        <taxon>Bacteria</taxon>
        <taxon>Pseudomonadati</taxon>
        <taxon>Pseudomonadota</taxon>
        <taxon>Alphaproteobacteria</taxon>
        <taxon>Rhodobacterales</taxon>
        <taxon>Roseobacteraceae</taxon>
        <taxon>Loktanella</taxon>
    </lineage>
</organism>
<dbReference type="RefSeq" id="WP_090189028.1">
    <property type="nucleotide sequence ID" value="NZ_FOTF01000009.1"/>
</dbReference>
<keyword evidence="6" id="KW-1185">Reference proteome</keyword>
<dbReference type="Gene3D" id="3.30.300.30">
    <property type="match status" value="1"/>
</dbReference>
<dbReference type="Gene3D" id="3.30.559.30">
    <property type="entry name" value="Nonribosomal peptide synthetase, condensation domain"/>
    <property type="match status" value="1"/>
</dbReference>
<name>A0A1I4FHC2_9RHOB</name>
<dbReference type="SUPFAM" id="SSF53474">
    <property type="entry name" value="alpha/beta-Hydrolases"/>
    <property type="match status" value="1"/>
</dbReference>
<dbReference type="InterPro" id="IPR045851">
    <property type="entry name" value="AMP-bd_C_sf"/>
</dbReference>
<evidence type="ECO:0000256" key="3">
    <source>
        <dbReference type="ARBA" id="ARBA00022553"/>
    </source>
</evidence>
<dbReference type="Proteomes" id="UP000199550">
    <property type="component" value="Unassembled WGS sequence"/>
</dbReference>
<dbReference type="InterPro" id="IPR020806">
    <property type="entry name" value="PKS_PP-bd"/>
</dbReference>
<gene>
    <name evidence="5" type="ORF">SAMN04488004_109101</name>
</gene>
<evidence type="ECO:0000313" key="6">
    <source>
        <dbReference type="Proteomes" id="UP000199550"/>
    </source>
</evidence>
<evidence type="ECO:0000259" key="4">
    <source>
        <dbReference type="PROSITE" id="PS50075"/>
    </source>
</evidence>
<dbReference type="GO" id="GO:0003824">
    <property type="term" value="F:catalytic activity"/>
    <property type="evidence" value="ECO:0007669"/>
    <property type="project" value="InterPro"/>
</dbReference>
<evidence type="ECO:0000256" key="2">
    <source>
        <dbReference type="ARBA" id="ARBA00022450"/>
    </source>
</evidence>
<dbReference type="PROSITE" id="PS50075">
    <property type="entry name" value="CARRIER"/>
    <property type="match status" value="1"/>
</dbReference>
<keyword evidence="2" id="KW-0596">Phosphopantetheine</keyword>
<dbReference type="OrthoDB" id="9778690at2"/>
<dbReference type="InterPro" id="IPR001242">
    <property type="entry name" value="Condensation_dom"/>
</dbReference>
<dbReference type="InterPro" id="IPR036736">
    <property type="entry name" value="ACP-like_sf"/>
</dbReference>
<dbReference type="PROSITE" id="PS00012">
    <property type="entry name" value="PHOSPHOPANTETHEINE"/>
    <property type="match status" value="1"/>
</dbReference>
<dbReference type="InterPro" id="IPR001031">
    <property type="entry name" value="Thioesterase"/>
</dbReference>
<dbReference type="Pfam" id="PF00975">
    <property type="entry name" value="Thioesterase"/>
    <property type="match status" value="1"/>
</dbReference>
<dbReference type="SUPFAM" id="SSF56801">
    <property type="entry name" value="Acetyl-CoA synthetase-like"/>
    <property type="match status" value="1"/>
</dbReference>
<dbReference type="GO" id="GO:0043041">
    <property type="term" value="P:amino acid activation for nonribosomal peptide biosynthetic process"/>
    <property type="evidence" value="ECO:0007669"/>
    <property type="project" value="TreeGrafter"/>
</dbReference>
<dbReference type="SMART" id="SM00823">
    <property type="entry name" value="PKS_PP"/>
    <property type="match status" value="1"/>
</dbReference>
<dbReference type="STRING" id="195913.SAMN04488004_109101"/>
<dbReference type="Pfam" id="PF00550">
    <property type="entry name" value="PP-binding"/>
    <property type="match status" value="1"/>
</dbReference>
<dbReference type="InterPro" id="IPR009081">
    <property type="entry name" value="PP-bd_ACP"/>
</dbReference>
<sequence length="944" mass="102331">MTAPVDTMPLTTPAPEAAPLRFPCSATQERFWFLDQMNPGDPALNVAFRWNINGTFSAATIEAAFQAVIARHESLRTRFVADQDRPVQEVAPQARFKLSDIDIRNTPAAEQQSRIDQIASESAVQPFDLTEPCQLRVVLIRLGNDHAVLAITVHHICFDGWSIGVLGREVGTFAAALDGGRTAKLPELALQFGDYALWQADYFDSEAFAAELGPVCDQLRDAPYFEVPPDFPRPLQRSTACAVVTADLSPAWGKRLESEARKRGMSTFAYGAGVLSALLARCADAPEVLLGSQVAGRSEVELEPLIGVFINTVVLRFATAGDTSLGDHLDRARHAVTDALIGQTVPFNKLVETLNPARDASRTPLVSVNYLLQNVFMETAQYGGFTLSSAPSHAPGALHDLNFSLIGRSSGWRMTLEYNSDMFDAATAQELIDLWQSCFALAFDHPDCLLSDMPHLSQGPQARTDDALQLSRIEAALQTHDSVAAAAVVPYAAQGGRRARHAFVTLAPDAALMPLEVLPGLLHTHLGAALSVDGISILQSLPRDAGGRVIKAQLPLAAAVGAAPAGVQGAEAVSGDSVADIAARLVPIWSDVLGIKDVPQTTSFFDLGGHSLLIVRLLARIEAEFGHRMTLADVFQNPTLRTLARHLARGQKPASRLAAERDWRVVTLQEDGTGIPLVAINNANITYALADNMSVPRPAMSLRIYDKAQGHTLDPRPFEQIATQFLEALQAAQPHGPYALFGICVHGNLAIEVARQLQAKGEEVAAVIMKDVWAPQYARDVDASWSTRWRNRLHFLKVRLHRVAQGTMSVPAFLGTFRLIRATGLLNAAVRLGLMERVRYTDLKAEQEAFIAYLTDARDVHEPKPYNGRVLHIVTNDSPRGAGFDTTMGWGDLITGPMETVYLPDVSAEQGRNRGIADAATKIEALLQTFDDAASGEKDQANAQ</sequence>
<dbReference type="InterPro" id="IPR006162">
    <property type="entry name" value="Ppantetheine_attach_site"/>
</dbReference>
<comment type="cofactor">
    <cofactor evidence="1">
        <name>pantetheine 4'-phosphate</name>
        <dbReference type="ChEBI" id="CHEBI:47942"/>
    </cofactor>
</comment>
<protein>
    <submittedName>
        <fullName evidence="5">AMP-binding enzyme C-terminal domain-containing protein</fullName>
    </submittedName>
</protein>
<dbReference type="InterPro" id="IPR023213">
    <property type="entry name" value="CAT-like_dom_sf"/>
</dbReference>
<dbReference type="CDD" id="cd19531">
    <property type="entry name" value="LCL_NRPS-like"/>
    <property type="match status" value="1"/>
</dbReference>
<dbReference type="Gene3D" id="3.40.50.1820">
    <property type="entry name" value="alpha/beta hydrolase"/>
    <property type="match status" value="1"/>
</dbReference>
<dbReference type="InterPro" id="IPR029058">
    <property type="entry name" value="AB_hydrolase_fold"/>
</dbReference>
<dbReference type="GO" id="GO:0044550">
    <property type="term" value="P:secondary metabolite biosynthetic process"/>
    <property type="evidence" value="ECO:0007669"/>
    <property type="project" value="TreeGrafter"/>
</dbReference>
<proteinExistence type="predicted"/>
<dbReference type="SUPFAM" id="SSF52777">
    <property type="entry name" value="CoA-dependent acyltransferases"/>
    <property type="match status" value="2"/>
</dbReference>
<dbReference type="Gene3D" id="3.30.559.10">
    <property type="entry name" value="Chloramphenicol acetyltransferase-like domain"/>
    <property type="match status" value="1"/>
</dbReference>
<dbReference type="EMBL" id="FOTF01000009">
    <property type="protein sequence ID" value="SFL17332.1"/>
    <property type="molecule type" value="Genomic_DNA"/>
</dbReference>
<dbReference type="Gene3D" id="1.10.1200.10">
    <property type="entry name" value="ACP-like"/>
    <property type="match status" value="1"/>
</dbReference>
<dbReference type="Pfam" id="PF00668">
    <property type="entry name" value="Condensation"/>
    <property type="match status" value="1"/>
</dbReference>
<evidence type="ECO:0000256" key="1">
    <source>
        <dbReference type="ARBA" id="ARBA00001957"/>
    </source>
</evidence>
<dbReference type="GO" id="GO:0031177">
    <property type="term" value="F:phosphopantetheine binding"/>
    <property type="evidence" value="ECO:0007669"/>
    <property type="project" value="InterPro"/>
</dbReference>
<evidence type="ECO:0000313" key="5">
    <source>
        <dbReference type="EMBL" id="SFL17332.1"/>
    </source>
</evidence>
<dbReference type="AlphaFoldDB" id="A0A1I4FHC2"/>
<dbReference type="GO" id="GO:0005737">
    <property type="term" value="C:cytoplasm"/>
    <property type="evidence" value="ECO:0007669"/>
    <property type="project" value="TreeGrafter"/>
</dbReference>
<reference evidence="6" key="1">
    <citation type="submission" date="2016-10" db="EMBL/GenBank/DDBJ databases">
        <authorList>
            <person name="Varghese N."/>
            <person name="Submissions S."/>
        </authorList>
    </citation>
    <scope>NUCLEOTIDE SEQUENCE [LARGE SCALE GENOMIC DNA]</scope>
    <source>
        <strain evidence="6">DSM 16199</strain>
    </source>
</reference>
<accession>A0A1I4FHC2</accession>
<dbReference type="PANTHER" id="PTHR45527:SF1">
    <property type="entry name" value="FATTY ACID SYNTHASE"/>
    <property type="match status" value="1"/>
</dbReference>
<dbReference type="PANTHER" id="PTHR45527">
    <property type="entry name" value="NONRIBOSOMAL PEPTIDE SYNTHETASE"/>
    <property type="match status" value="1"/>
</dbReference>
<feature type="domain" description="Carrier" evidence="4">
    <location>
        <begin position="576"/>
        <end position="651"/>
    </location>
</feature>